<gene>
    <name evidence="4" type="ordered locus">Hlac_2545</name>
</gene>
<keyword evidence="2" id="KW-0812">Transmembrane</keyword>
<reference evidence="4 5" key="1">
    <citation type="journal article" date="2016" name="Stand. Genomic Sci.">
        <title>Complete genome sequence of the Antarctic Halorubrum lacusprofundi type strain ACAM 34.</title>
        <authorList>
            <person name="Anderson I.J."/>
            <person name="DasSarma P."/>
            <person name="Lucas S."/>
            <person name="Copeland A."/>
            <person name="Lapidus A."/>
            <person name="Del Rio T.G."/>
            <person name="Tice H."/>
            <person name="Dalin E."/>
            <person name="Bruce D.C."/>
            <person name="Goodwin L."/>
            <person name="Pitluck S."/>
            <person name="Sims D."/>
            <person name="Brettin T.S."/>
            <person name="Detter J.C."/>
            <person name="Han C.S."/>
            <person name="Larimer F."/>
            <person name="Hauser L."/>
            <person name="Land M."/>
            <person name="Ivanova N."/>
            <person name="Richardson P."/>
            <person name="Cavicchioli R."/>
            <person name="DasSarma S."/>
            <person name="Woese C.R."/>
            <person name="Kyrpides N.C."/>
        </authorList>
    </citation>
    <scope>NUCLEOTIDE SEQUENCE [LARGE SCALE GENOMIC DNA]</scope>
    <source>
        <strain evidence="5">ATCC 49239 / DSM 5036 / JCM 8891 / ACAM 34</strain>
    </source>
</reference>
<dbReference type="EMBL" id="CP001365">
    <property type="protein sequence ID" value="ACM58117.1"/>
    <property type="molecule type" value="Genomic_DNA"/>
</dbReference>
<dbReference type="eggNOG" id="arCOG00264">
    <property type="taxonomic scope" value="Archaea"/>
</dbReference>
<evidence type="ECO:0000313" key="5">
    <source>
        <dbReference type="Proteomes" id="UP000000740"/>
    </source>
</evidence>
<dbReference type="Pfam" id="PF00174">
    <property type="entry name" value="Oxidored_molyb"/>
    <property type="match status" value="1"/>
</dbReference>
<evidence type="ECO:0000313" key="4">
    <source>
        <dbReference type="EMBL" id="ACM58117.1"/>
    </source>
</evidence>
<dbReference type="HOGENOM" id="CLU_047202_0_0_2"/>
<feature type="transmembrane region" description="Helical" evidence="2">
    <location>
        <begin position="21"/>
        <end position="44"/>
    </location>
</feature>
<feature type="domain" description="Oxidoreductase molybdopterin-binding" evidence="3">
    <location>
        <begin position="216"/>
        <end position="364"/>
    </location>
</feature>
<evidence type="ECO:0000256" key="1">
    <source>
        <dbReference type="SAM" id="MobiDB-lite"/>
    </source>
</evidence>
<dbReference type="Proteomes" id="UP000000740">
    <property type="component" value="Chromosome 1"/>
</dbReference>
<sequence>MDVRSRIGGALDRLEPPPRAVDWSLFAFVVAEAMTGLVSFTVGVPEGWPLFWLHRALGIGIVALLAWKLARVGRRLTDPSLWRRSTALSVLTLVAALGTLATGIVWVFGLDVRLSYWTLLSVHVGFGLALVPLVAAHAATRFRLPRRVDFERRRTAIRYTVLLAAGAATYRLQQAANDALDTAGSDRRFTGSQPREGEGNGAFPITSWVADDPDPIDREPYRLMVDGLVVDPIALNASDLAAGHETEALLDCTSGWYTVQEWGGIRVGDLLDAAGGVAAAGETPGADSDREPAYVRFTSVTGYRWSLPIEEAEDALLATHVGGERLSHGHGAPARLVAPDRRGFQWVKWVTRVEVRSEYDLGQWVVTLVSGFE</sequence>
<dbReference type="SUPFAM" id="SSF56524">
    <property type="entry name" value="Oxidoreductase molybdopterin-binding domain"/>
    <property type="match status" value="1"/>
</dbReference>
<keyword evidence="2" id="KW-1133">Transmembrane helix</keyword>
<accession>B9LTE5</accession>
<protein>
    <submittedName>
        <fullName evidence="4">Oxidoreductase molybdopterin binding</fullName>
    </submittedName>
</protein>
<dbReference type="RefSeq" id="WP_015911229.1">
    <property type="nucleotide sequence ID" value="NC_012029.1"/>
</dbReference>
<dbReference type="PRINTS" id="PR00407">
    <property type="entry name" value="EUMOPTERIN"/>
</dbReference>
<keyword evidence="5" id="KW-1185">Reference proteome</keyword>
<dbReference type="PANTHER" id="PTHR43032">
    <property type="entry name" value="PROTEIN-METHIONINE-SULFOXIDE REDUCTASE"/>
    <property type="match status" value="1"/>
</dbReference>
<feature type="transmembrane region" description="Helical" evidence="2">
    <location>
        <begin position="50"/>
        <end position="67"/>
    </location>
</feature>
<feature type="transmembrane region" description="Helical" evidence="2">
    <location>
        <begin position="88"/>
        <end position="108"/>
    </location>
</feature>
<dbReference type="GeneID" id="7401598"/>
<proteinExistence type="predicted"/>
<dbReference type="InterPro" id="IPR008335">
    <property type="entry name" value="Mopterin_OxRdtase_euk"/>
</dbReference>
<name>B9LTE5_HALLT</name>
<evidence type="ECO:0000259" key="3">
    <source>
        <dbReference type="Pfam" id="PF00174"/>
    </source>
</evidence>
<dbReference type="GO" id="GO:0016491">
    <property type="term" value="F:oxidoreductase activity"/>
    <property type="evidence" value="ECO:0007669"/>
    <property type="project" value="InterPro"/>
</dbReference>
<evidence type="ECO:0000256" key="2">
    <source>
        <dbReference type="SAM" id="Phobius"/>
    </source>
</evidence>
<dbReference type="KEGG" id="hla:Hlac_2545"/>
<dbReference type="CDD" id="cd00321">
    <property type="entry name" value="SO_family_Moco"/>
    <property type="match status" value="1"/>
</dbReference>
<dbReference type="InterPro" id="IPR000572">
    <property type="entry name" value="OxRdtase_Mopterin-bd_dom"/>
</dbReference>
<dbReference type="AlphaFoldDB" id="B9LTE5"/>
<feature type="region of interest" description="Disordered" evidence="1">
    <location>
        <begin position="183"/>
        <end position="204"/>
    </location>
</feature>
<feature type="transmembrane region" description="Helical" evidence="2">
    <location>
        <begin position="114"/>
        <end position="135"/>
    </location>
</feature>
<keyword evidence="2" id="KW-0472">Membrane</keyword>
<dbReference type="InterPro" id="IPR036374">
    <property type="entry name" value="OxRdtase_Mopterin-bd_sf"/>
</dbReference>
<organism evidence="4 5">
    <name type="scientific">Halorubrum lacusprofundi (strain ATCC 49239 / DSM 5036 / JCM 8891 / ACAM 34)</name>
    <dbReference type="NCBI Taxonomy" id="416348"/>
    <lineage>
        <taxon>Archaea</taxon>
        <taxon>Methanobacteriati</taxon>
        <taxon>Methanobacteriota</taxon>
        <taxon>Stenosarchaea group</taxon>
        <taxon>Halobacteria</taxon>
        <taxon>Halobacteriales</taxon>
        <taxon>Haloferacaceae</taxon>
        <taxon>Halorubrum</taxon>
    </lineage>
</organism>
<dbReference type="Gene3D" id="3.90.420.10">
    <property type="entry name" value="Oxidoreductase, molybdopterin-binding domain"/>
    <property type="match status" value="1"/>
</dbReference>